<dbReference type="Proteomes" id="UP001596203">
    <property type="component" value="Unassembled WGS sequence"/>
</dbReference>
<dbReference type="PANTHER" id="PTHR45527">
    <property type="entry name" value="NONRIBOSOMAL PEPTIDE SYNTHETASE"/>
    <property type="match status" value="1"/>
</dbReference>
<sequence>IGSRANRLARYLRSVGVGPESVVGLAVDRGVDFVVGVLATWRAGGAYVTLDAGVPAQRSAFMLAESGVSVLVGSTDVVGDLPVGRLRTVLLDDPLVEAVLAGLPDTPPRVPAPVDRVAYVMFTSGSTGQPKAVQVTHRGLVNYLSGAPARLGIGAPGASYALLQPPTTDFGNTVLFTALTT</sequence>
<feature type="domain" description="AMP-dependent synthetase/ligase" evidence="1">
    <location>
        <begin position="3"/>
        <end position="179"/>
    </location>
</feature>
<reference evidence="3" key="1">
    <citation type="journal article" date="2019" name="Int. J. Syst. Evol. Microbiol.">
        <title>The Global Catalogue of Microorganisms (GCM) 10K type strain sequencing project: providing services to taxonomists for standard genome sequencing and annotation.</title>
        <authorList>
            <consortium name="The Broad Institute Genomics Platform"/>
            <consortium name="The Broad Institute Genome Sequencing Center for Infectious Disease"/>
            <person name="Wu L."/>
            <person name="Ma J."/>
        </authorList>
    </citation>
    <scope>NUCLEOTIDE SEQUENCE [LARGE SCALE GENOMIC DNA]</scope>
    <source>
        <strain evidence="3">ZS-35-S2</strain>
    </source>
</reference>
<accession>A0ABW1KTK6</accession>
<evidence type="ECO:0000259" key="1">
    <source>
        <dbReference type="Pfam" id="PF00501"/>
    </source>
</evidence>
<evidence type="ECO:0000313" key="2">
    <source>
        <dbReference type="EMBL" id="MFC6023878.1"/>
    </source>
</evidence>
<protein>
    <submittedName>
        <fullName evidence="2">AMP-binding protein</fullName>
    </submittedName>
</protein>
<dbReference type="PANTHER" id="PTHR45527:SF1">
    <property type="entry name" value="FATTY ACID SYNTHASE"/>
    <property type="match status" value="1"/>
</dbReference>
<dbReference type="InterPro" id="IPR000873">
    <property type="entry name" value="AMP-dep_synth/lig_dom"/>
</dbReference>
<feature type="non-terminal residue" evidence="2">
    <location>
        <position position="1"/>
    </location>
</feature>
<dbReference type="InterPro" id="IPR020845">
    <property type="entry name" value="AMP-binding_CS"/>
</dbReference>
<feature type="non-terminal residue" evidence="2">
    <location>
        <position position="181"/>
    </location>
</feature>
<dbReference type="RefSeq" id="WP_377434805.1">
    <property type="nucleotide sequence ID" value="NZ_JBHSPR010000151.1"/>
</dbReference>
<comment type="caution">
    <text evidence="2">The sequence shown here is derived from an EMBL/GenBank/DDBJ whole genome shotgun (WGS) entry which is preliminary data.</text>
</comment>
<organism evidence="2 3">
    <name type="scientific">Plantactinospora solaniradicis</name>
    <dbReference type="NCBI Taxonomy" id="1723736"/>
    <lineage>
        <taxon>Bacteria</taxon>
        <taxon>Bacillati</taxon>
        <taxon>Actinomycetota</taxon>
        <taxon>Actinomycetes</taxon>
        <taxon>Micromonosporales</taxon>
        <taxon>Micromonosporaceae</taxon>
        <taxon>Plantactinospora</taxon>
    </lineage>
</organism>
<dbReference type="PROSITE" id="PS00455">
    <property type="entry name" value="AMP_BINDING"/>
    <property type="match status" value="1"/>
</dbReference>
<dbReference type="Gene3D" id="3.40.50.980">
    <property type="match status" value="2"/>
</dbReference>
<dbReference type="EMBL" id="JBHSPR010000151">
    <property type="protein sequence ID" value="MFC6023878.1"/>
    <property type="molecule type" value="Genomic_DNA"/>
</dbReference>
<gene>
    <name evidence="2" type="ORF">ACFP2T_47985</name>
</gene>
<dbReference type="Pfam" id="PF00501">
    <property type="entry name" value="AMP-binding"/>
    <property type="match status" value="1"/>
</dbReference>
<keyword evidence="3" id="KW-1185">Reference proteome</keyword>
<name>A0ABW1KTK6_9ACTN</name>
<evidence type="ECO:0000313" key="3">
    <source>
        <dbReference type="Proteomes" id="UP001596203"/>
    </source>
</evidence>
<dbReference type="SUPFAM" id="SSF56801">
    <property type="entry name" value="Acetyl-CoA synthetase-like"/>
    <property type="match status" value="1"/>
</dbReference>
<proteinExistence type="predicted"/>